<protein>
    <submittedName>
        <fullName evidence="1">Uncharacterized protein</fullName>
    </submittedName>
</protein>
<dbReference type="Proteomes" id="UP000004374">
    <property type="component" value="Unassembled WGS sequence"/>
</dbReference>
<proteinExistence type="predicted"/>
<organism evidence="1 2">
    <name type="scientific">Rheinheimera nanhaiensis E407-8</name>
    <dbReference type="NCBI Taxonomy" id="562729"/>
    <lineage>
        <taxon>Bacteria</taxon>
        <taxon>Pseudomonadati</taxon>
        <taxon>Pseudomonadota</taxon>
        <taxon>Gammaproteobacteria</taxon>
        <taxon>Chromatiales</taxon>
        <taxon>Chromatiaceae</taxon>
        <taxon>Rheinheimera</taxon>
    </lineage>
</organism>
<gene>
    <name evidence="1" type="ORF">RNAN_2036</name>
</gene>
<dbReference type="RefSeq" id="WP_008221306.1">
    <property type="nucleotide sequence ID" value="NZ_BAFK01000010.1"/>
</dbReference>
<dbReference type="EMBL" id="BAFK01000010">
    <property type="protein sequence ID" value="GAB59046.1"/>
    <property type="molecule type" value="Genomic_DNA"/>
</dbReference>
<name>I1DYB8_9GAMM</name>
<accession>I1DYB8</accession>
<dbReference type="STRING" id="562729.RNAN_2036"/>
<sequence>MLQVDAIIGQAGLLLQQRLSFKQHRYINPVQLRQHDARLTDCLRLLADIALPQDTPAWLAWLLAKAPTAALTPEQLPAVTDKTYAWLMLHEIKYFERPERLLATLKPLYLQLPNDMNDSEQTKPAGLGCWLALRLAPTEVANDAATAAALMQTSIGLIALGLSRKRQLLPQISELASTLSLTEPRHGAVCAAAWLLGQPKDEVTLLKQLLQSGCLVSDALFCDVLLMLLMCAAPDKAQDQMVNMLANLNTAGQPTQGTVLAIQAIGFSGQLKFVPLLLELSQQPELNALAVNALALLLGALDADALLERAQMADFAGGKAGRSLAGCTVTPTHLAMVLQRGNPQQRQLAACYQFWQNPDSPLYFADVFTGGRTDAGTASA</sequence>
<reference evidence="1 2" key="1">
    <citation type="journal article" date="2012" name="J. Bacteriol.">
        <title>Genome Sequence of the Protease-Producing Bacterium Rheinheimera nanhaiensis E407-8T, Isolated from Deep-Sea Sediment of the South China Sea.</title>
        <authorList>
            <person name="Zhang X.-Y."/>
            <person name="Zhang Y.-J."/>
            <person name="Qin Q.-L."/>
            <person name="Xie B.-B."/>
            <person name="Chen X.-L."/>
            <person name="Zhou B.-C."/>
            <person name="Zhang Y.-Z."/>
        </authorList>
    </citation>
    <scope>NUCLEOTIDE SEQUENCE [LARGE SCALE GENOMIC DNA]</scope>
    <source>
        <strain evidence="1 2">E407-8</strain>
    </source>
</reference>
<evidence type="ECO:0000313" key="1">
    <source>
        <dbReference type="EMBL" id="GAB59046.1"/>
    </source>
</evidence>
<evidence type="ECO:0000313" key="2">
    <source>
        <dbReference type="Proteomes" id="UP000004374"/>
    </source>
</evidence>
<dbReference type="OrthoDB" id="5770619at2"/>
<dbReference type="AlphaFoldDB" id="I1DYB8"/>
<comment type="caution">
    <text evidence="1">The sequence shown here is derived from an EMBL/GenBank/DDBJ whole genome shotgun (WGS) entry which is preliminary data.</text>
</comment>
<keyword evidence="2" id="KW-1185">Reference proteome</keyword>